<reference evidence="2 3" key="1">
    <citation type="submission" date="2019-04" db="EMBL/GenBank/DDBJ databases">
        <authorList>
            <person name="Liu Q."/>
            <person name="Xin Y.-H."/>
        </authorList>
    </citation>
    <scope>NUCLEOTIDE SEQUENCE [LARGE SCALE GENOMIC DNA]</scope>
    <source>
        <strain evidence="2 3">AM23</strain>
    </source>
</reference>
<dbReference type="EMBL" id="SSWH01000019">
    <property type="protein sequence ID" value="THJ64728.1"/>
    <property type="molecule type" value="Genomic_DNA"/>
</dbReference>
<dbReference type="AlphaFoldDB" id="A0A4S5E0A1"/>
<keyword evidence="3" id="KW-1185">Reference proteome</keyword>
<evidence type="ECO:0000259" key="1">
    <source>
        <dbReference type="Pfam" id="PF26395"/>
    </source>
</evidence>
<gene>
    <name evidence="2" type="ORF">E8P82_14240</name>
</gene>
<dbReference type="RefSeq" id="WP_136455716.1">
    <property type="nucleotide sequence ID" value="NZ_SSWH01000019.1"/>
</dbReference>
<protein>
    <recommendedName>
        <fullName evidence="1">Type II CBASS E2 protein domain-containing protein</fullName>
    </recommendedName>
</protein>
<dbReference type="Proteomes" id="UP000305233">
    <property type="component" value="Unassembled WGS sequence"/>
</dbReference>
<organism evidence="2 3">
    <name type="scientific">Arthrobacter echini</name>
    <dbReference type="NCBI Taxonomy" id="1529066"/>
    <lineage>
        <taxon>Bacteria</taxon>
        <taxon>Bacillati</taxon>
        <taxon>Actinomycetota</taxon>
        <taxon>Actinomycetes</taxon>
        <taxon>Micrococcales</taxon>
        <taxon>Micrococcaceae</taxon>
        <taxon>Arthrobacter</taxon>
    </lineage>
</organism>
<sequence>MTIPALLKHHGVDVPRYVTVDGQIVFDGVRTSVTGATHPVHALITAVAPHTFHGGVERLSVRQDSNWWDDKDALLIHKDAMAVAFPGFAYVRPTEDQAPAWFGTINTGRGSFKVGVFLRRDGGLPSIRVFGPRLGAYSSGRWTASPHLYLNGNLCVADQSDWDAQKHTAVTATAWAAHWLSAYTEWRMSRRWPVEGVRHVLAES</sequence>
<name>A0A4S5E0A1_9MICC</name>
<dbReference type="InterPro" id="IPR058588">
    <property type="entry name" value="E2-CBASS"/>
</dbReference>
<dbReference type="OrthoDB" id="4936638at2"/>
<feature type="domain" description="Type II CBASS E2 protein" evidence="1">
    <location>
        <begin position="78"/>
        <end position="199"/>
    </location>
</feature>
<proteinExistence type="predicted"/>
<evidence type="ECO:0000313" key="3">
    <source>
        <dbReference type="Proteomes" id="UP000305233"/>
    </source>
</evidence>
<comment type="caution">
    <text evidence="2">The sequence shown here is derived from an EMBL/GenBank/DDBJ whole genome shotgun (WGS) entry which is preliminary data.</text>
</comment>
<evidence type="ECO:0000313" key="2">
    <source>
        <dbReference type="EMBL" id="THJ64728.1"/>
    </source>
</evidence>
<dbReference type="Pfam" id="PF26395">
    <property type="entry name" value="E2-CBASS"/>
    <property type="match status" value="1"/>
</dbReference>
<accession>A0A4S5E0A1</accession>